<dbReference type="Gene3D" id="2.30.110.10">
    <property type="entry name" value="Electron Transport, Fmn-binding Protein, Chain A"/>
    <property type="match status" value="1"/>
</dbReference>
<organism evidence="1 2">
    <name type="scientific">Caballeronia catudaia</name>
    <dbReference type="NCBI Taxonomy" id="1777136"/>
    <lineage>
        <taxon>Bacteria</taxon>
        <taxon>Pseudomonadati</taxon>
        <taxon>Pseudomonadota</taxon>
        <taxon>Betaproteobacteria</taxon>
        <taxon>Burkholderiales</taxon>
        <taxon>Burkholderiaceae</taxon>
        <taxon>Caballeronia</taxon>
    </lineage>
</organism>
<gene>
    <name evidence="1" type="ORF">AWB75_01806</name>
</gene>
<comment type="caution">
    <text evidence="1">The sequence shown here is derived from an EMBL/GenBank/DDBJ whole genome shotgun (WGS) entry which is preliminary data.</text>
</comment>
<dbReference type="InterPro" id="IPR012349">
    <property type="entry name" value="Split_barrel_FMN-bd"/>
</dbReference>
<dbReference type="SUPFAM" id="SSF50475">
    <property type="entry name" value="FMN-binding split barrel"/>
    <property type="match status" value="1"/>
</dbReference>
<reference evidence="1" key="1">
    <citation type="submission" date="2016-01" db="EMBL/GenBank/DDBJ databases">
        <authorList>
            <person name="Peeters C."/>
        </authorList>
    </citation>
    <scope>NUCLEOTIDE SEQUENCE [LARGE SCALE GENOMIC DNA]</scope>
    <source>
        <strain evidence="1">LMG 29318</strain>
    </source>
</reference>
<evidence type="ECO:0000313" key="1">
    <source>
        <dbReference type="EMBL" id="SAK53237.1"/>
    </source>
</evidence>
<evidence type="ECO:0000313" key="2">
    <source>
        <dbReference type="Proteomes" id="UP000054870"/>
    </source>
</evidence>
<keyword evidence="2" id="KW-1185">Reference proteome</keyword>
<name>A0A158A820_9BURK</name>
<dbReference type="Proteomes" id="UP000054870">
    <property type="component" value="Unassembled WGS sequence"/>
</dbReference>
<proteinExistence type="predicted"/>
<accession>A0A158A820</accession>
<dbReference type="AlphaFoldDB" id="A0A158A820"/>
<protein>
    <submittedName>
        <fullName evidence="1">Uncharacterized protein</fullName>
    </submittedName>
</protein>
<sequence>MPAPCRHLYMTDPHAPPSLASHSIFDEWPPELRALFDGTLAGADAGFTASLCAADHGHRVRTALLGAGELLAPDARTLAFALWPTSRTAQAVIATGRATLTFVFDEAFYQVHLDARQVSLDDVPLACFVGTIESGEMQRVGYARLTNGIAFELTDAQSALTRWREQLEWLKRAASAAA</sequence>
<dbReference type="EMBL" id="FCOF02000006">
    <property type="protein sequence ID" value="SAK53237.1"/>
    <property type="molecule type" value="Genomic_DNA"/>
</dbReference>